<keyword evidence="3 9" id="KW-0227">DNA damage</keyword>
<gene>
    <name evidence="9 12" type="primary">mfd</name>
    <name evidence="12" type="ORF">COW36_09890</name>
</gene>
<feature type="domain" description="Helicase C-terminal" evidence="11">
    <location>
        <begin position="764"/>
        <end position="918"/>
    </location>
</feature>
<dbReference type="SMART" id="SM00490">
    <property type="entry name" value="HELICc"/>
    <property type="match status" value="1"/>
</dbReference>
<evidence type="ECO:0000313" key="12">
    <source>
        <dbReference type="EMBL" id="PIW17157.1"/>
    </source>
</evidence>
<comment type="similarity">
    <text evidence="9">In the C-terminal section; belongs to the helicase family. RecG subfamily.</text>
</comment>
<dbReference type="GO" id="GO:0016787">
    <property type="term" value="F:hydrolase activity"/>
    <property type="evidence" value="ECO:0007669"/>
    <property type="project" value="UniProtKB-KW"/>
</dbReference>
<comment type="caution">
    <text evidence="12">The sequence shown here is derived from an EMBL/GenBank/DDBJ whole genome shotgun (WGS) entry which is preliminary data.</text>
</comment>
<keyword evidence="1 9" id="KW-0963">Cytoplasm</keyword>
<evidence type="ECO:0000256" key="7">
    <source>
        <dbReference type="ARBA" id="ARBA00023125"/>
    </source>
</evidence>
<dbReference type="InterPro" id="IPR041471">
    <property type="entry name" value="UvrB_inter"/>
</dbReference>
<dbReference type="Gene3D" id="3.30.2060.10">
    <property type="entry name" value="Penicillin-binding protein 1b domain"/>
    <property type="match status" value="1"/>
</dbReference>
<dbReference type="Pfam" id="PF02559">
    <property type="entry name" value="CarD_TRCF_RID"/>
    <property type="match status" value="1"/>
</dbReference>
<dbReference type="HAMAP" id="MF_00969">
    <property type="entry name" value="TRCF"/>
    <property type="match status" value="1"/>
</dbReference>
<dbReference type="Gene3D" id="3.90.1150.50">
    <property type="entry name" value="Transcription-repair-coupling factor, D7 domain"/>
    <property type="match status" value="1"/>
</dbReference>
<accession>A0A2M7G5A8</accession>
<dbReference type="SUPFAM" id="SSF143517">
    <property type="entry name" value="TRCF domain-like"/>
    <property type="match status" value="1"/>
</dbReference>
<dbReference type="GO" id="GO:0005737">
    <property type="term" value="C:cytoplasm"/>
    <property type="evidence" value="ECO:0007669"/>
    <property type="project" value="UniProtKB-SubCell"/>
</dbReference>
<dbReference type="NCBIfam" id="TIGR00580">
    <property type="entry name" value="mfd"/>
    <property type="match status" value="1"/>
</dbReference>
<keyword evidence="8 9" id="KW-0234">DNA repair</keyword>
<dbReference type="PROSITE" id="PS51194">
    <property type="entry name" value="HELICASE_CTER"/>
    <property type="match status" value="1"/>
</dbReference>
<dbReference type="SMART" id="SM01058">
    <property type="entry name" value="CarD_TRCF"/>
    <property type="match status" value="1"/>
</dbReference>
<evidence type="ECO:0000256" key="6">
    <source>
        <dbReference type="ARBA" id="ARBA00022840"/>
    </source>
</evidence>
<dbReference type="GO" id="GO:0003684">
    <property type="term" value="F:damaged DNA binding"/>
    <property type="evidence" value="ECO:0007669"/>
    <property type="project" value="InterPro"/>
</dbReference>
<evidence type="ECO:0000256" key="1">
    <source>
        <dbReference type="ARBA" id="ARBA00022490"/>
    </source>
</evidence>
<dbReference type="Pfam" id="PF03461">
    <property type="entry name" value="TRCF"/>
    <property type="match status" value="1"/>
</dbReference>
<dbReference type="Pfam" id="PF00271">
    <property type="entry name" value="Helicase_C"/>
    <property type="match status" value="1"/>
</dbReference>
<keyword evidence="2 9" id="KW-0547">Nucleotide-binding</keyword>
<dbReference type="Gene3D" id="3.40.50.300">
    <property type="entry name" value="P-loop containing nucleotide triphosphate hydrolases"/>
    <property type="match status" value="2"/>
</dbReference>
<keyword evidence="6 9" id="KW-0067">ATP-binding</keyword>
<evidence type="ECO:0000313" key="13">
    <source>
        <dbReference type="Proteomes" id="UP000231019"/>
    </source>
</evidence>
<dbReference type="InterPro" id="IPR011545">
    <property type="entry name" value="DEAD/DEAH_box_helicase_dom"/>
</dbReference>
<evidence type="ECO:0000259" key="10">
    <source>
        <dbReference type="PROSITE" id="PS51192"/>
    </source>
</evidence>
<reference evidence="12 13" key="1">
    <citation type="submission" date="2017-09" db="EMBL/GenBank/DDBJ databases">
        <title>Depth-based differentiation of microbial function through sediment-hosted aquifers and enrichment of novel symbionts in the deep terrestrial subsurface.</title>
        <authorList>
            <person name="Probst A.J."/>
            <person name="Ladd B."/>
            <person name="Jarett J.K."/>
            <person name="Geller-Mcgrath D.E."/>
            <person name="Sieber C.M."/>
            <person name="Emerson J.B."/>
            <person name="Anantharaman K."/>
            <person name="Thomas B.C."/>
            <person name="Malmstrom R."/>
            <person name="Stieglmeier M."/>
            <person name="Klingl A."/>
            <person name="Woyke T."/>
            <person name="Ryan C.M."/>
            <person name="Banfield J.F."/>
        </authorList>
    </citation>
    <scope>NUCLEOTIDE SEQUENCE [LARGE SCALE GENOMIC DNA]</scope>
    <source>
        <strain evidence="12">CG17_big_fil_post_rev_8_21_14_2_50_48_46</strain>
    </source>
</reference>
<dbReference type="PANTHER" id="PTHR47964">
    <property type="entry name" value="ATP-DEPENDENT DNA HELICASE HOMOLOG RECG, CHLOROPLASTIC"/>
    <property type="match status" value="1"/>
</dbReference>
<evidence type="ECO:0000256" key="2">
    <source>
        <dbReference type="ARBA" id="ARBA00022741"/>
    </source>
</evidence>
<dbReference type="InterPro" id="IPR003711">
    <property type="entry name" value="CarD-like/TRCF_RID"/>
</dbReference>
<name>A0A2M7G5A8_9BACT</name>
<keyword evidence="4 9" id="KW-0378">Hydrolase</keyword>
<dbReference type="InterPro" id="IPR005118">
    <property type="entry name" value="TRCF_C"/>
</dbReference>
<evidence type="ECO:0000256" key="8">
    <source>
        <dbReference type="ARBA" id="ARBA00023204"/>
    </source>
</evidence>
<dbReference type="PANTHER" id="PTHR47964:SF1">
    <property type="entry name" value="ATP-DEPENDENT DNA HELICASE HOMOLOG RECG, CHLOROPLASTIC"/>
    <property type="match status" value="1"/>
</dbReference>
<dbReference type="EC" id="3.6.4.-" evidence="9"/>
<dbReference type="GO" id="GO:0000716">
    <property type="term" value="P:transcription-coupled nucleotide-excision repair, DNA damage recognition"/>
    <property type="evidence" value="ECO:0007669"/>
    <property type="project" value="UniProtKB-UniRule"/>
</dbReference>
<organism evidence="12 13">
    <name type="scientific">bacterium (Candidatus Blackallbacteria) CG17_big_fil_post_rev_8_21_14_2_50_48_46</name>
    <dbReference type="NCBI Taxonomy" id="2014261"/>
    <lineage>
        <taxon>Bacteria</taxon>
        <taxon>Candidatus Blackallbacteria</taxon>
    </lineage>
</organism>
<protein>
    <recommendedName>
        <fullName evidence="9">Transcription-repair-coupling factor</fullName>
        <shortName evidence="9">TRCF</shortName>
        <ecNumber evidence="9">3.6.4.-</ecNumber>
    </recommendedName>
</protein>
<keyword evidence="5" id="KW-0347">Helicase</keyword>
<evidence type="ECO:0000256" key="5">
    <source>
        <dbReference type="ARBA" id="ARBA00022806"/>
    </source>
</evidence>
<dbReference type="SUPFAM" id="SSF52540">
    <property type="entry name" value="P-loop containing nucleoside triphosphate hydrolases"/>
    <property type="match status" value="3"/>
</dbReference>
<dbReference type="SUPFAM" id="SSF141259">
    <property type="entry name" value="CarD-like"/>
    <property type="match status" value="1"/>
</dbReference>
<dbReference type="InterPro" id="IPR036101">
    <property type="entry name" value="CarD-like/TRCF_RID_sf"/>
</dbReference>
<evidence type="ECO:0000256" key="3">
    <source>
        <dbReference type="ARBA" id="ARBA00022763"/>
    </source>
</evidence>
<dbReference type="Pfam" id="PF00270">
    <property type="entry name" value="DEAD"/>
    <property type="match status" value="1"/>
</dbReference>
<proteinExistence type="inferred from homology"/>
<dbReference type="Gene3D" id="3.40.50.11180">
    <property type="match status" value="1"/>
</dbReference>
<dbReference type="GO" id="GO:0005524">
    <property type="term" value="F:ATP binding"/>
    <property type="evidence" value="ECO:0007669"/>
    <property type="project" value="UniProtKB-UniRule"/>
</dbReference>
<comment type="similarity">
    <text evidence="9">In the N-terminal section; belongs to the UvrB family.</text>
</comment>
<dbReference type="InterPro" id="IPR014001">
    <property type="entry name" value="Helicase_ATP-bd"/>
</dbReference>
<dbReference type="EMBL" id="PFFQ01000027">
    <property type="protein sequence ID" value="PIW17157.1"/>
    <property type="molecule type" value="Genomic_DNA"/>
</dbReference>
<dbReference type="PROSITE" id="PS51192">
    <property type="entry name" value="HELICASE_ATP_BIND_1"/>
    <property type="match status" value="1"/>
</dbReference>
<comment type="subcellular location">
    <subcellularLocation>
        <location evidence="9">Cytoplasm</location>
    </subcellularLocation>
</comment>
<dbReference type="InterPro" id="IPR027417">
    <property type="entry name" value="P-loop_NTPase"/>
</dbReference>
<dbReference type="AlphaFoldDB" id="A0A2M7G5A8"/>
<comment type="function">
    <text evidence="9">Couples transcription and DNA repair by recognizing RNA polymerase (RNAP) stalled at DNA lesions. Mediates ATP-dependent release of RNAP and its truncated transcript from the DNA, and recruitment of nucleotide excision repair machinery to the damaged site.</text>
</comment>
<evidence type="ECO:0000259" key="11">
    <source>
        <dbReference type="PROSITE" id="PS51194"/>
    </source>
</evidence>
<dbReference type="Proteomes" id="UP000231019">
    <property type="component" value="Unassembled WGS sequence"/>
</dbReference>
<evidence type="ECO:0000256" key="4">
    <source>
        <dbReference type="ARBA" id="ARBA00022801"/>
    </source>
</evidence>
<dbReference type="GO" id="GO:0003678">
    <property type="term" value="F:DNA helicase activity"/>
    <property type="evidence" value="ECO:0007669"/>
    <property type="project" value="TreeGrafter"/>
</dbReference>
<sequence>MLLASALDALSLQESLHIPNLVQPGAQAAYIARLSKEVRTQLVVVHDRKEAEQYMAYLKAFGIEDCVYYPTPALSPYEWSGDERLSCHQRHHVRYRLQYTDTPPQIILVGYKGLSYQIMDNITWYQQTLTLYPGDRLPPPVLVQRLIQLGYRPSGSITERGEFTRRGGTLDIYPMGLDRVLRLEWFDDELEKISSYRLNDPLDKPSTDKSGVIPPAYEWVIPDNLEALKTRLLENQRGNFIALVRDFSYSSELYQIMSLLHPVGGLLQCLPDSTRVVWTEGMHTKAKGYAHLLDETAQQRAIAPQHLGRESLEAELQRFGQLHFTGPDGQGSGTLLPPLEKSLDQLTAILQQTLHKGGRVTVVTPQPQRILSILRERRCPVQTGGDALSTGAVQVLQGTLPEGFAFAPLNWFCFTDKELFPGRQRITRDSKFKRNTSPLQLSLLKEGMLVVHEVHGIGRYNGLVQFSTTGETREYLSVLYAGDDRLLVPVEQMHRLQIYHGVGDQRLKLHKLGGGEWEKAKSKVKKALVEIAEQLLRTEAARMQAEGITYPPDSEWQREMEFAFPYEETPDQLKAILDTKLDMEQPVPMNRLVCGDVGFGKTEVALRAAFKAAMAGYQVALLAPTTILAHQHYQVLKDRFASYPVRVELLSRYRTAKESDQVFADLKAGAIDIVVATHRLLSKKLQMKKLGLLIIDEEHRFGVMQKEKLKDIQPGIDILTMSATPIPRTLNIALGGLKSLSLIETPPPNRQPIKTVVEPFNDEMLKQAIFHELQRGGQIYYIHNRVKDIETIGAKLQQLAPQARIRTAHGQMSKQELEQTMWDFYSHAFDILVCTTIVESGLDIANCNTLIIERVELLGLAQIHQLRGRVGRSNIQAYAYLFYDPLKPLTREARERLTVVREYSDLGSGYYVALKDMEIRGIGNLVGPQQHGNIVSVGFETYCQLLEETIALLKGEVREARESQACVIDLNLSAFIPDGWLDDVADKMRLYRILAYSDDLEQIEQQRKDLIQRKGELPPEVETLWRVTRVRIMASELGIPKIGFKGQMLELQAVLPENRFKLAIRRNPMLKNWQYKPETLLHTLAPQPLKNLQRVEAFLATLMEMEAEQLEEQPVHVE</sequence>
<feature type="domain" description="Helicase ATP-binding" evidence="10">
    <location>
        <begin position="582"/>
        <end position="743"/>
    </location>
</feature>
<dbReference type="Gene3D" id="2.40.10.170">
    <property type="match status" value="1"/>
</dbReference>
<dbReference type="InterPro" id="IPR004576">
    <property type="entry name" value="Mfd"/>
</dbReference>
<dbReference type="InterPro" id="IPR047112">
    <property type="entry name" value="RecG/Mfd"/>
</dbReference>
<keyword evidence="7 9" id="KW-0238">DNA-binding</keyword>
<dbReference type="InterPro" id="IPR001650">
    <property type="entry name" value="Helicase_C-like"/>
</dbReference>
<dbReference type="CDD" id="cd17991">
    <property type="entry name" value="DEXHc_TRCF"/>
    <property type="match status" value="1"/>
</dbReference>
<dbReference type="InterPro" id="IPR037235">
    <property type="entry name" value="TRCF-like_C_D7"/>
</dbReference>
<dbReference type="GO" id="GO:0006355">
    <property type="term" value="P:regulation of DNA-templated transcription"/>
    <property type="evidence" value="ECO:0007669"/>
    <property type="project" value="UniProtKB-UniRule"/>
</dbReference>
<dbReference type="SMART" id="SM00982">
    <property type="entry name" value="TRCF"/>
    <property type="match status" value="1"/>
</dbReference>
<dbReference type="Pfam" id="PF17757">
    <property type="entry name" value="UvrB_inter"/>
    <property type="match status" value="1"/>
</dbReference>
<dbReference type="SMART" id="SM00487">
    <property type="entry name" value="DEXDc"/>
    <property type="match status" value="1"/>
</dbReference>
<evidence type="ECO:0000256" key="9">
    <source>
        <dbReference type="HAMAP-Rule" id="MF_00969"/>
    </source>
</evidence>